<dbReference type="EMBL" id="CM040998">
    <property type="protein sequence ID" value="MCJ8746724.1"/>
    <property type="molecule type" value="Genomic_DNA"/>
</dbReference>
<evidence type="ECO:0000313" key="2">
    <source>
        <dbReference type="Proteomes" id="UP000830395"/>
    </source>
</evidence>
<protein>
    <submittedName>
        <fullName evidence="1">Uncharacterized protein</fullName>
    </submittedName>
</protein>
<keyword evidence="2" id="KW-1185">Reference proteome</keyword>
<evidence type="ECO:0000313" key="1">
    <source>
        <dbReference type="EMBL" id="MCJ8746724.1"/>
    </source>
</evidence>
<name>A0ACC5ZFB9_9TELE</name>
<comment type="caution">
    <text evidence="1">The sequence shown here is derived from an EMBL/GenBank/DDBJ whole genome shotgun (WGS) entry which is preliminary data.</text>
</comment>
<reference evidence="1" key="1">
    <citation type="submission" date="2020-02" db="EMBL/GenBank/DDBJ databases">
        <title>Genome sequencing of the panga catfish, Pangasius djambal.</title>
        <authorList>
            <person name="Wen M."/>
            <person name="Zahm M."/>
            <person name="Roques C."/>
            <person name="Cabau C."/>
            <person name="Klopp C."/>
            <person name="Donnadieu C."/>
            <person name="Jouanno E."/>
            <person name="Avarre J.-C."/>
            <person name="Campet M."/>
            <person name="Ha T."/>
            <person name="Dugue R."/>
            <person name="Lampietro C."/>
            <person name="Louis A."/>
            <person name="Herpin A."/>
            <person name="Echchiki A."/>
            <person name="Berthelot C."/>
            <person name="Parey E."/>
            <person name="Roest-Crollius H."/>
            <person name="Braasch I."/>
            <person name="Postlethwait J.H."/>
            <person name="Bobe J."/>
            <person name="Montfort J."/>
            <person name="Bouchez O."/>
            <person name="Begum T."/>
            <person name="Schartl M."/>
            <person name="Gustiano R."/>
            <person name="Guiguen Y."/>
        </authorList>
    </citation>
    <scope>NUCLEOTIDE SEQUENCE</scope>
    <source>
        <strain evidence="1">Pdj_M5554</strain>
    </source>
</reference>
<accession>A0ACC5ZFB9</accession>
<organism evidence="1 2">
    <name type="scientific">Pangasius djambal</name>
    <dbReference type="NCBI Taxonomy" id="1691987"/>
    <lineage>
        <taxon>Eukaryota</taxon>
        <taxon>Metazoa</taxon>
        <taxon>Chordata</taxon>
        <taxon>Craniata</taxon>
        <taxon>Vertebrata</taxon>
        <taxon>Euteleostomi</taxon>
        <taxon>Actinopterygii</taxon>
        <taxon>Neopterygii</taxon>
        <taxon>Teleostei</taxon>
        <taxon>Ostariophysi</taxon>
        <taxon>Siluriformes</taxon>
        <taxon>Pangasiidae</taxon>
        <taxon>Pangasius</taxon>
    </lineage>
</organism>
<sequence>MGSRSGILKAWDYERKVTVCSKIFHTDKQIHCITYDPQGFYLAVGFVSGVVKVLDPCTLEEEGEGSFRYSRDCITHLAFSHDSSYLAAADSGKAVVVFQLCKEGNQYVWQYLGKHCSHYKPIQDLLFGVYLDSTKPRLLSLGMDRRLVEYDLQNSRKDELLILSSERIEQSAIPMCMAWYPPLTTEHFLLIASDLYKLKLLNVTTRMCRKTVLGPTYGSPVKKMLMLPPSKDGNPNSHYMAYITQDKVGVLILPLDGNPHKSSAQICHSSGVSHLACSHDGRYIFTAGGGDRTVFSWEISRPALDAAAALGGKDLIPFYTLLEGGRDGELFEAIKDLFYYCQLHSQGIDSMETRQVSSRIPLSEVPYLIRALGFYPTEQELEDMQNEVKFSRYAETGKYVSDIDLEEFIRLYVNHRPAFGISKQELYKAFQVLGVPDEDGKPVITREELLELLQARGEHMTEEELAECFVTLLGFSVEEGHSEVQTSECKDSELLLESKLPPNITMDTFATDILRFPMSTHELPAEQEPLSSRASKVSFETV</sequence>
<proteinExistence type="predicted"/>
<gene>
    <name evidence="1" type="ORF">PDJAM_G00145170</name>
</gene>
<dbReference type="Proteomes" id="UP000830395">
    <property type="component" value="Chromosome 24"/>
</dbReference>